<comment type="caution">
    <text evidence="2">The sequence shown here is derived from an EMBL/GenBank/DDBJ whole genome shotgun (WGS) entry which is preliminary data.</text>
</comment>
<evidence type="ECO:0000313" key="2">
    <source>
        <dbReference type="EMBL" id="GMH94621.1"/>
    </source>
</evidence>
<protein>
    <recommendedName>
        <fullName evidence="4">Proteasome alpha-type subunits domain-containing protein</fullName>
    </recommendedName>
</protein>
<keyword evidence="1" id="KW-0732">Signal</keyword>
<organism evidence="2 3">
    <name type="scientific">Triparma verrucosa</name>
    <dbReference type="NCBI Taxonomy" id="1606542"/>
    <lineage>
        <taxon>Eukaryota</taxon>
        <taxon>Sar</taxon>
        <taxon>Stramenopiles</taxon>
        <taxon>Ochrophyta</taxon>
        <taxon>Bolidophyceae</taxon>
        <taxon>Parmales</taxon>
        <taxon>Triparmaceae</taxon>
        <taxon>Triparma</taxon>
    </lineage>
</organism>
<proteinExistence type="predicted"/>
<feature type="signal peptide" evidence="1">
    <location>
        <begin position="1"/>
        <end position="24"/>
    </location>
</feature>
<gene>
    <name evidence="2" type="ORF">TrVE_jg13591</name>
</gene>
<dbReference type="EMBL" id="BRXX01000157">
    <property type="protein sequence ID" value="GMH94621.1"/>
    <property type="molecule type" value="Genomic_DNA"/>
</dbReference>
<evidence type="ECO:0008006" key="4">
    <source>
        <dbReference type="Google" id="ProtNLM"/>
    </source>
</evidence>
<name>A0A9W7BUE0_9STRA</name>
<dbReference type="AlphaFoldDB" id="A0A9W7BUE0"/>
<keyword evidence="3" id="KW-1185">Reference proteome</keyword>
<evidence type="ECO:0000313" key="3">
    <source>
        <dbReference type="Proteomes" id="UP001165160"/>
    </source>
</evidence>
<reference evidence="3" key="1">
    <citation type="journal article" date="2023" name="Commun. Biol.">
        <title>Genome analysis of Parmales, the sister group of diatoms, reveals the evolutionary specialization of diatoms from phago-mixotrophs to photoautotrophs.</title>
        <authorList>
            <person name="Ban H."/>
            <person name="Sato S."/>
            <person name="Yoshikawa S."/>
            <person name="Yamada K."/>
            <person name="Nakamura Y."/>
            <person name="Ichinomiya M."/>
            <person name="Sato N."/>
            <person name="Blanc-Mathieu R."/>
            <person name="Endo H."/>
            <person name="Kuwata A."/>
            <person name="Ogata H."/>
        </authorList>
    </citation>
    <scope>NUCLEOTIDE SEQUENCE [LARGE SCALE GENOMIC DNA]</scope>
    <source>
        <strain evidence="3">NIES 3699</strain>
    </source>
</reference>
<accession>A0A9W7BUE0</accession>
<feature type="chain" id="PRO_5040961312" description="Proteasome alpha-type subunits domain-containing protein" evidence="1">
    <location>
        <begin position="25"/>
        <end position="294"/>
    </location>
</feature>
<sequence length="294" mass="32172">MPPSCMQLLILILILNILTTTANAASSSSSSNSKAADMYARSSVLYNEDGKLLQVEYAKRSVDRYYKEVAESLQVECLMAILPLNVDNVVDSEHIEEQNEESKAMAVVTPSECGAAVASKNTPKVPFIFHPLPTPSTLLFYGSDPSRTLMRAFATRHLAEPTDAIQDVGEGDCNNLSADRSAVEEVLESLCCTALEQIGMTEQASEGGRVIDAGCLYVDCGKIIGVGVGGREIEEEYVSFPIQQQRLEKLEDAVEACGGEVDIHVFKRNKIHVFQKVKKGDVDKVLARLRNRIK</sequence>
<evidence type="ECO:0000256" key="1">
    <source>
        <dbReference type="SAM" id="SignalP"/>
    </source>
</evidence>
<dbReference type="Proteomes" id="UP001165160">
    <property type="component" value="Unassembled WGS sequence"/>
</dbReference>